<evidence type="ECO:0000313" key="2">
    <source>
        <dbReference type="Proteomes" id="UP000192220"/>
    </source>
</evidence>
<reference evidence="3" key="1">
    <citation type="submission" date="2025-08" db="UniProtKB">
        <authorList>
            <consortium name="RefSeq"/>
        </authorList>
    </citation>
    <scope>IDENTIFICATION</scope>
</reference>
<keyword evidence="2" id="KW-1185">Reference proteome</keyword>
<feature type="compositionally biased region" description="Acidic residues" evidence="1">
    <location>
        <begin position="235"/>
        <end position="268"/>
    </location>
</feature>
<dbReference type="STRING" id="52670.A0A2I4CTG8"/>
<feature type="compositionally biased region" description="Polar residues" evidence="1">
    <location>
        <begin position="286"/>
        <end position="295"/>
    </location>
</feature>
<feature type="non-terminal residue" evidence="3">
    <location>
        <position position="351"/>
    </location>
</feature>
<feature type="compositionally biased region" description="Acidic residues" evidence="1">
    <location>
        <begin position="162"/>
        <end position="177"/>
    </location>
</feature>
<dbReference type="InParanoid" id="A0A2I4CTG8"/>
<sequence length="351" mass="39205">MDSIGSEEGQEEQSEQSLYSSVSSKGRQRKKNPKYLDYETADKDISESIKQELIKNGSEKKRAASQKGSKRGRKPKAAVQQAVDGDNETKEQTPSDSVGENVAATPKKPGRKKKIQPEAPVATDGGLPAEGDGGGAAERSVNQENGTPKPKRKYVKKKAAEPAEEPPLEEEPEEEVETGGRRRRGAAKMAMKYLQLLAKDVLSTSDEAETKLPAVSEQKDPKGRRGRKRKRLDSENPEDEDFVPDVEEEADEVEEDSEGKEESDDESDFESRKRSPAAFHFHKNHTPSSGKSVNGIDFSTVQTMWDSAQTTKKFREEHYSSWVFPEWVPSIKEWDPVPDSDLEKYLPQEPR</sequence>
<dbReference type="GeneID" id="106531890"/>
<feature type="region of interest" description="Disordered" evidence="1">
    <location>
        <begin position="1"/>
        <end position="185"/>
    </location>
</feature>
<accession>A0A2I4CTG8</accession>
<gene>
    <name evidence="3" type="primary">LOC106531890</name>
</gene>
<evidence type="ECO:0000313" key="3">
    <source>
        <dbReference type="RefSeq" id="XP_013883285.1"/>
    </source>
</evidence>
<proteinExistence type="predicted"/>
<dbReference type="Proteomes" id="UP000192220">
    <property type="component" value="Unplaced"/>
</dbReference>
<feature type="region of interest" description="Disordered" evidence="1">
    <location>
        <begin position="203"/>
        <end position="295"/>
    </location>
</feature>
<feature type="compositionally biased region" description="Low complexity" evidence="1">
    <location>
        <begin position="15"/>
        <end position="24"/>
    </location>
</feature>
<name>A0A2I4CTG8_AUSLI</name>
<feature type="compositionally biased region" description="Basic and acidic residues" evidence="1">
    <location>
        <begin position="34"/>
        <end position="62"/>
    </location>
</feature>
<dbReference type="AlphaFoldDB" id="A0A2I4CTG8"/>
<protein>
    <submittedName>
        <fullName evidence="3">General transcription factor 3C polypeptide 2</fullName>
    </submittedName>
</protein>
<evidence type="ECO:0000256" key="1">
    <source>
        <dbReference type="SAM" id="MobiDB-lite"/>
    </source>
</evidence>
<organism evidence="2 3">
    <name type="scientific">Austrofundulus limnaeus</name>
    <name type="common">Annual killifish</name>
    <dbReference type="NCBI Taxonomy" id="52670"/>
    <lineage>
        <taxon>Eukaryota</taxon>
        <taxon>Metazoa</taxon>
        <taxon>Chordata</taxon>
        <taxon>Craniata</taxon>
        <taxon>Vertebrata</taxon>
        <taxon>Euteleostomi</taxon>
        <taxon>Actinopterygii</taxon>
        <taxon>Neopterygii</taxon>
        <taxon>Teleostei</taxon>
        <taxon>Neoteleostei</taxon>
        <taxon>Acanthomorphata</taxon>
        <taxon>Ovalentaria</taxon>
        <taxon>Atherinomorphae</taxon>
        <taxon>Cyprinodontiformes</taxon>
        <taxon>Rivulidae</taxon>
        <taxon>Austrofundulus</taxon>
    </lineage>
</organism>
<dbReference type="OrthoDB" id="4703at2759"/>
<dbReference type="KEGG" id="alim:106531890"/>
<dbReference type="RefSeq" id="XP_013883285.1">
    <property type="nucleotide sequence ID" value="XM_014027831.1"/>
</dbReference>